<gene>
    <name evidence="1" type="ORF">Afil01_17780</name>
</gene>
<evidence type="ECO:0000313" key="1">
    <source>
        <dbReference type="EMBL" id="GLZ76971.1"/>
    </source>
</evidence>
<comment type="caution">
    <text evidence="1">The sequence shown here is derived from an EMBL/GenBank/DDBJ whole genome shotgun (WGS) entry which is preliminary data.</text>
</comment>
<proteinExistence type="predicted"/>
<dbReference type="EMBL" id="BSTX01000001">
    <property type="protein sequence ID" value="GLZ76971.1"/>
    <property type="molecule type" value="Genomic_DNA"/>
</dbReference>
<name>A0A9W6W8Z1_9ACTN</name>
<reference evidence="1" key="1">
    <citation type="submission" date="2023-03" db="EMBL/GenBank/DDBJ databases">
        <title>Actinorhabdospora filicis NBRC 111898.</title>
        <authorList>
            <person name="Ichikawa N."/>
            <person name="Sato H."/>
            <person name="Tonouchi N."/>
        </authorList>
    </citation>
    <scope>NUCLEOTIDE SEQUENCE</scope>
    <source>
        <strain evidence="1">NBRC 111898</strain>
    </source>
</reference>
<organism evidence="1 2">
    <name type="scientific">Actinorhabdospora filicis</name>
    <dbReference type="NCBI Taxonomy" id="1785913"/>
    <lineage>
        <taxon>Bacteria</taxon>
        <taxon>Bacillati</taxon>
        <taxon>Actinomycetota</taxon>
        <taxon>Actinomycetes</taxon>
        <taxon>Micromonosporales</taxon>
        <taxon>Micromonosporaceae</taxon>
        <taxon>Actinorhabdospora</taxon>
    </lineage>
</organism>
<keyword evidence="2" id="KW-1185">Reference proteome</keyword>
<dbReference type="Proteomes" id="UP001165079">
    <property type="component" value="Unassembled WGS sequence"/>
</dbReference>
<dbReference type="AlphaFoldDB" id="A0A9W6W8Z1"/>
<evidence type="ECO:0000313" key="2">
    <source>
        <dbReference type="Proteomes" id="UP001165079"/>
    </source>
</evidence>
<sequence length="101" mass="11232">MWCLRMAAHQRCHSADWSGQGSEERTVIPQGVRDGEDRANAVAARWEWSVRCPPGPPGMCRHLPGEFRSREWIIDSKAVLAPTACTVGLMAGDKRSSRVQD</sequence>
<protein>
    <submittedName>
        <fullName evidence="1">Uncharacterized protein</fullName>
    </submittedName>
</protein>
<accession>A0A9W6W8Z1</accession>